<dbReference type="SUPFAM" id="SSF53474">
    <property type="entry name" value="alpha/beta-Hydrolases"/>
    <property type="match status" value="1"/>
</dbReference>
<evidence type="ECO:0000313" key="5">
    <source>
        <dbReference type="Proteomes" id="UP000255207"/>
    </source>
</evidence>
<dbReference type="InterPro" id="IPR008220">
    <property type="entry name" value="HAT_MetX-like"/>
</dbReference>
<dbReference type="GO" id="GO:0016787">
    <property type="term" value="F:hydrolase activity"/>
    <property type="evidence" value="ECO:0007669"/>
    <property type="project" value="UniProtKB-KW"/>
</dbReference>
<dbReference type="PANTHER" id="PTHR32268:SF11">
    <property type="entry name" value="HOMOSERINE O-ACETYLTRANSFERASE"/>
    <property type="match status" value="1"/>
</dbReference>
<dbReference type="InterPro" id="IPR000073">
    <property type="entry name" value="AB_hydrolase_1"/>
</dbReference>
<dbReference type="PRINTS" id="PR00111">
    <property type="entry name" value="ABHYDROLASE"/>
</dbReference>
<evidence type="ECO:0000259" key="3">
    <source>
        <dbReference type="Pfam" id="PF00561"/>
    </source>
</evidence>
<dbReference type="GO" id="GO:0009086">
    <property type="term" value="P:methionine biosynthetic process"/>
    <property type="evidence" value="ECO:0007669"/>
    <property type="project" value="TreeGrafter"/>
</dbReference>
<evidence type="ECO:0000256" key="1">
    <source>
        <dbReference type="ARBA" id="ARBA00022679"/>
    </source>
</evidence>
<feature type="domain" description="AB hydrolase-1" evidence="3">
    <location>
        <begin position="64"/>
        <end position="303"/>
    </location>
</feature>
<reference evidence="5" key="1">
    <citation type="submission" date="2018-07" db="EMBL/GenBank/DDBJ databases">
        <authorList>
            <person name="Safronova V.I."/>
            <person name="Chirak E.R."/>
            <person name="Sazanova A.L."/>
        </authorList>
    </citation>
    <scope>NUCLEOTIDE SEQUENCE [LARGE SCALE GENOMIC DNA]</scope>
    <source>
        <strain evidence="5">RCAM04685</strain>
    </source>
</reference>
<dbReference type="Proteomes" id="UP000255207">
    <property type="component" value="Unassembled WGS sequence"/>
</dbReference>
<name>A0A370L882_9HYPH</name>
<dbReference type="GO" id="GO:0009092">
    <property type="term" value="P:homoserine metabolic process"/>
    <property type="evidence" value="ECO:0007669"/>
    <property type="project" value="TreeGrafter"/>
</dbReference>
<keyword evidence="5" id="KW-1185">Reference proteome</keyword>
<dbReference type="InterPro" id="IPR029058">
    <property type="entry name" value="AB_hydrolase_fold"/>
</dbReference>
<protein>
    <submittedName>
        <fullName evidence="4">Alpha/beta fold hydrolase</fullName>
    </submittedName>
</protein>
<sequence>MRDWAGRAAVAAILSFATFAASAADYPAPKRGTWVAKDFRFHTGEVMPELKLGYATIGDPSGEPVVILHGTAGSAASMLNPAFAGELFGAGQPLDAAKYFIILPDAIGTGTSTKPSDGLRAKFPRYNYDDMVDAQYRLISEGLGLKRLRLVLGNSMGGMQTWMWGVKHPDFMDALVPMASQPTEMSSRNWMMRRMIIDAVRNDPDWKGGEYTVQPPAFRTANVFFGIATSGGTLAYQQQAPTREAADKLLDERLNAAFTADANDFLYQWDSSRDYNPAPGLERIKAPLLAINSADDERNPPETGTLERELKRLANGKLLLIPASAETRGHGTTGNAKFWGKDMAAWLAGVPKRAASGD</sequence>
<feature type="signal peptide" evidence="2">
    <location>
        <begin position="1"/>
        <end position="23"/>
    </location>
</feature>
<proteinExistence type="predicted"/>
<organism evidence="4 5">
    <name type="scientific">Bosea caraganae</name>
    <dbReference type="NCBI Taxonomy" id="2763117"/>
    <lineage>
        <taxon>Bacteria</taxon>
        <taxon>Pseudomonadati</taxon>
        <taxon>Pseudomonadota</taxon>
        <taxon>Alphaproteobacteria</taxon>
        <taxon>Hyphomicrobiales</taxon>
        <taxon>Boseaceae</taxon>
        <taxon>Bosea</taxon>
    </lineage>
</organism>
<dbReference type="NCBIfam" id="NF005071">
    <property type="entry name" value="PRK06489.1"/>
    <property type="match status" value="1"/>
</dbReference>
<dbReference type="AlphaFoldDB" id="A0A370L882"/>
<evidence type="ECO:0000313" key="4">
    <source>
        <dbReference type="EMBL" id="RDJ26374.1"/>
    </source>
</evidence>
<dbReference type="GO" id="GO:0004414">
    <property type="term" value="F:homoserine O-acetyltransferase activity"/>
    <property type="evidence" value="ECO:0007669"/>
    <property type="project" value="TreeGrafter"/>
</dbReference>
<dbReference type="EMBL" id="QQTP01000004">
    <property type="protein sequence ID" value="RDJ26374.1"/>
    <property type="molecule type" value="Genomic_DNA"/>
</dbReference>
<feature type="chain" id="PRO_5030068477" evidence="2">
    <location>
        <begin position="24"/>
        <end position="358"/>
    </location>
</feature>
<accession>A0A370L882</accession>
<gene>
    <name evidence="4" type="ORF">DWE98_10595</name>
</gene>
<evidence type="ECO:0000256" key="2">
    <source>
        <dbReference type="SAM" id="SignalP"/>
    </source>
</evidence>
<dbReference type="PANTHER" id="PTHR32268">
    <property type="entry name" value="HOMOSERINE O-ACETYLTRANSFERASE"/>
    <property type="match status" value="1"/>
</dbReference>
<comment type="caution">
    <text evidence="4">The sequence shown here is derived from an EMBL/GenBank/DDBJ whole genome shotgun (WGS) entry which is preliminary data.</text>
</comment>
<dbReference type="Pfam" id="PF00561">
    <property type="entry name" value="Abhydrolase_1"/>
    <property type="match status" value="1"/>
</dbReference>
<dbReference type="OrthoDB" id="9800754at2"/>
<keyword evidence="1" id="KW-0808">Transferase</keyword>
<keyword evidence="4" id="KW-0378">Hydrolase</keyword>
<dbReference type="Gene3D" id="3.40.50.1820">
    <property type="entry name" value="alpha/beta hydrolase"/>
    <property type="match status" value="1"/>
</dbReference>
<keyword evidence="2" id="KW-0732">Signal</keyword>